<keyword evidence="1" id="KW-0645">Protease</keyword>
<dbReference type="InterPro" id="IPR001818">
    <property type="entry name" value="Pept_M10_metallopeptidase"/>
</dbReference>
<evidence type="ECO:0000313" key="8">
    <source>
        <dbReference type="Proteomes" id="UP000239210"/>
    </source>
</evidence>
<accession>A0A2T0TRQ6</accession>
<feature type="region of interest" description="Disordered" evidence="5">
    <location>
        <begin position="1"/>
        <end position="28"/>
    </location>
</feature>
<evidence type="ECO:0000256" key="4">
    <source>
        <dbReference type="ARBA" id="ARBA00022833"/>
    </source>
</evidence>
<proteinExistence type="predicted"/>
<dbReference type="Gene3D" id="3.40.390.10">
    <property type="entry name" value="Collagenase (Catalytic Domain)"/>
    <property type="match status" value="1"/>
</dbReference>
<keyword evidence="4" id="KW-0862">Zinc</keyword>
<reference evidence="7 8" key="1">
    <citation type="submission" date="2018-03" db="EMBL/GenBank/DDBJ databases">
        <title>Genomic Encyclopedia of Archaeal and Bacterial Type Strains, Phase II (KMG-II): from individual species to whole genera.</title>
        <authorList>
            <person name="Goeker M."/>
        </authorList>
    </citation>
    <scope>NUCLEOTIDE SEQUENCE [LARGE SCALE GENOMIC DNA]</scope>
    <source>
        <strain evidence="7 8">DSM 45416</strain>
    </source>
</reference>
<feature type="region of interest" description="Disordered" evidence="5">
    <location>
        <begin position="224"/>
        <end position="272"/>
    </location>
</feature>
<evidence type="ECO:0000256" key="1">
    <source>
        <dbReference type="ARBA" id="ARBA00022670"/>
    </source>
</evidence>
<keyword evidence="2" id="KW-0479">Metal-binding</keyword>
<comment type="caution">
    <text evidence="7">The sequence shown here is derived from an EMBL/GenBank/DDBJ whole genome shotgun (WGS) entry which is preliminary data.</text>
</comment>
<protein>
    <submittedName>
        <fullName evidence="7">Matrixin</fullName>
    </submittedName>
</protein>
<feature type="region of interest" description="Disordered" evidence="5">
    <location>
        <begin position="178"/>
        <end position="198"/>
    </location>
</feature>
<name>A0A2T0TRQ6_9ACTN</name>
<evidence type="ECO:0000313" key="7">
    <source>
        <dbReference type="EMBL" id="PRY48365.1"/>
    </source>
</evidence>
<dbReference type="Pfam" id="PF00413">
    <property type="entry name" value="Peptidase_M10"/>
    <property type="match status" value="1"/>
</dbReference>
<dbReference type="OrthoDB" id="3482717at2"/>
<dbReference type="Gene3D" id="2.60.40.10">
    <property type="entry name" value="Immunoglobulins"/>
    <property type="match status" value="1"/>
</dbReference>
<feature type="domain" description="Peptidase M10 metallopeptidase" evidence="6">
    <location>
        <begin position="295"/>
        <end position="447"/>
    </location>
</feature>
<sequence length="605" mass="64836">MAQDENRSDGAREADHVERAEDVPAATVGAGEEAGLAGQVRSADLVADVNLAQGVTYTPGELRVLRTGYVFRVNDVIRGEVPGEYVTVNDTGGVRPDGSTVSTERSFRLVPGERYVVFADRVGGELWLREVLQVHDDGAVVADASGRVLVGFQEGVPLAEAEPTFEALRYVRPVARASAPMEGPPDEASEPLPDQQGGAALEAGRHAPVDLGAVVDYLRAAQRQGSAPPDVLPGQGGGSSPSAAGPPVREPPHNIEGHSQESEPGPAGAGTAEAVLSGNYVTAFQSHFHFLPNDDNWAWSNHCRGSWNALVDNRLGLFAYKITTSDGQPIRDRLPVAGNGQNNVGVLSNAQMTAGGYDTWDVLSANGVCYTWTSGNRVTETDILVNPAIAGDEAQFRKTLTHEYGHALTLGHESARMALLYPGTFRQPPNHTSLWYSRADDHHGVRSMLDWVNANVAEGTWSVARFTDMATWSQAHAAPGTTGNLVMTRLVPETVARGGTAAVQFVHVENRGNVPAQNVRLTFYLSPNEVVSAGDHELASFTWNTFTTWWSGSLTVRIPTSVPAGQYFFGWIVTTDTAERSSSNNQALLLRDHTSGFAKVRVTVT</sequence>
<dbReference type="InterPro" id="IPR024079">
    <property type="entry name" value="MetalloPept_cat_dom_sf"/>
</dbReference>
<dbReference type="GO" id="GO:0005975">
    <property type="term" value="P:carbohydrate metabolic process"/>
    <property type="evidence" value="ECO:0007669"/>
    <property type="project" value="UniProtKB-ARBA"/>
</dbReference>
<evidence type="ECO:0000259" key="6">
    <source>
        <dbReference type="Pfam" id="PF00413"/>
    </source>
</evidence>
<feature type="compositionally biased region" description="Basic and acidic residues" evidence="5">
    <location>
        <begin position="1"/>
        <end position="22"/>
    </location>
</feature>
<feature type="compositionally biased region" description="Low complexity" evidence="5">
    <location>
        <begin position="263"/>
        <end position="272"/>
    </location>
</feature>
<gene>
    <name evidence="7" type="ORF">LY71_1092</name>
</gene>
<dbReference type="Proteomes" id="UP000239210">
    <property type="component" value="Unassembled WGS sequence"/>
</dbReference>
<dbReference type="GO" id="GO:0006508">
    <property type="term" value="P:proteolysis"/>
    <property type="evidence" value="ECO:0007669"/>
    <property type="project" value="UniProtKB-KW"/>
</dbReference>
<evidence type="ECO:0000256" key="5">
    <source>
        <dbReference type="SAM" id="MobiDB-lite"/>
    </source>
</evidence>
<dbReference type="AlphaFoldDB" id="A0A2T0TRQ6"/>
<evidence type="ECO:0000256" key="2">
    <source>
        <dbReference type="ARBA" id="ARBA00022723"/>
    </source>
</evidence>
<evidence type="ECO:0000256" key="3">
    <source>
        <dbReference type="ARBA" id="ARBA00022801"/>
    </source>
</evidence>
<organism evidence="7 8">
    <name type="scientific">Geodermatophilus tzadiensis</name>
    <dbReference type="NCBI Taxonomy" id="1137988"/>
    <lineage>
        <taxon>Bacteria</taxon>
        <taxon>Bacillati</taxon>
        <taxon>Actinomycetota</taxon>
        <taxon>Actinomycetes</taxon>
        <taxon>Geodermatophilales</taxon>
        <taxon>Geodermatophilaceae</taxon>
        <taxon>Geodermatophilus</taxon>
    </lineage>
</organism>
<keyword evidence="3" id="KW-0378">Hydrolase</keyword>
<dbReference type="InterPro" id="IPR013783">
    <property type="entry name" value="Ig-like_fold"/>
</dbReference>
<dbReference type="GO" id="GO:0031012">
    <property type="term" value="C:extracellular matrix"/>
    <property type="evidence" value="ECO:0007669"/>
    <property type="project" value="InterPro"/>
</dbReference>
<dbReference type="SUPFAM" id="SSF55486">
    <property type="entry name" value="Metalloproteases ('zincins'), catalytic domain"/>
    <property type="match status" value="1"/>
</dbReference>
<dbReference type="EMBL" id="PVTG01000009">
    <property type="protein sequence ID" value="PRY48365.1"/>
    <property type="molecule type" value="Genomic_DNA"/>
</dbReference>
<feature type="compositionally biased region" description="Basic and acidic residues" evidence="5">
    <location>
        <begin position="250"/>
        <end position="261"/>
    </location>
</feature>
<dbReference type="RefSeq" id="WP_106277996.1">
    <property type="nucleotide sequence ID" value="NZ_PVTG01000009.1"/>
</dbReference>
<dbReference type="GO" id="GO:0008270">
    <property type="term" value="F:zinc ion binding"/>
    <property type="evidence" value="ECO:0007669"/>
    <property type="project" value="InterPro"/>
</dbReference>
<keyword evidence="8" id="KW-1185">Reference proteome</keyword>
<dbReference type="GO" id="GO:0004222">
    <property type="term" value="F:metalloendopeptidase activity"/>
    <property type="evidence" value="ECO:0007669"/>
    <property type="project" value="InterPro"/>
</dbReference>